<dbReference type="GO" id="GO:0046872">
    <property type="term" value="F:metal ion binding"/>
    <property type="evidence" value="ECO:0007669"/>
    <property type="project" value="UniProtKB-KW"/>
</dbReference>
<evidence type="ECO:0000256" key="2">
    <source>
        <dbReference type="ARBA" id="ARBA00004141"/>
    </source>
</evidence>
<dbReference type="GO" id="GO:0004222">
    <property type="term" value="F:metalloendopeptidase activity"/>
    <property type="evidence" value="ECO:0007669"/>
    <property type="project" value="InterPro"/>
</dbReference>
<keyword evidence="14" id="KW-1185">Reference proteome</keyword>
<keyword evidence="6 11" id="KW-0378">Hydrolase</keyword>
<reference evidence="13 14" key="1">
    <citation type="submission" date="2016-10" db="EMBL/GenBank/DDBJ databases">
        <title>Rhodobacter sp. LPB0142, isolated from sea water.</title>
        <authorList>
            <person name="Kim E."/>
            <person name="Yi H."/>
        </authorList>
    </citation>
    <scope>NUCLEOTIDE SEQUENCE [LARGE SCALE GENOMIC DNA]</scope>
    <source>
        <strain evidence="13 14">LPB0142</strain>
    </source>
</reference>
<evidence type="ECO:0000256" key="4">
    <source>
        <dbReference type="ARBA" id="ARBA00022670"/>
    </source>
</evidence>
<evidence type="ECO:0000313" key="14">
    <source>
        <dbReference type="Proteomes" id="UP000176562"/>
    </source>
</evidence>
<dbReference type="EC" id="3.4.24.-" evidence="11"/>
<evidence type="ECO:0000256" key="11">
    <source>
        <dbReference type="RuleBase" id="RU362031"/>
    </source>
</evidence>
<sequence length="459" mass="47665">MDILPGFLSALWTVGSFVVALSIIVAVHEYGHYIVGRWSGIKAEVFSLGFGPKLVSRVDRRGTRWQIAAIPLGGYVKFLGDANAASAGTDAEAVAGLSPEELRATMAGAPLWARAATVAAGPVFNFLLSIAVIAGLMLYSGTATDEPTVGDIVALPEGSGGLRAGDRIVAVEGLATPDYAALNKAADAAPAATATLRYRVAREGGETEIEGPQLLPPRLAGVTPQSAAYAADLRAGDVITAVDGRPVWRFETLREIVGAGDGAPLTLSIWRPEAVDEGAAGSPAALPGTRFEVTLTPKRTDLPLPEGGFETRWLIGATGSFAFEPETRATGLGEALTGAVATTWTIVTTSLSGLWSMIAGEISSCNLHGAIGIAEGSAAAAKSGMPDFIWFIAMLSTAVGFLNLFPIPMLDGGHLMFYTWEAVAGKPPSEKVFNGLMALGMALVFTMMIFGLSNDLLCP</sequence>
<evidence type="ECO:0000313" key="13">
    <source>
        <dbReference type="EMBL" id="AOZ69415.1"/>
    </source>
</evidence>
<comment type="subcellular location">
    <subcellularLocation>
        <location evidence="2">Membrane</location>
        <topology evidence="2">Multi-pass membrane protein</topology>
    </subcellularLocation>
</comment>
<name>A0A1D9MC18_9RHOB</name>
<dbReference type="InterPro" id="IPR001478">
    <property type="entry name" value="PDZ"/>
</dbReference>
<evidence type="ECO:0000256" key="1">
    <source>
        <dbReference type="ARBA" id="ARBA00001947"/>
    </source>
</evidence>
<dbReference type="SUPFAM" id="SSF50156">
    <property type="entry name" value="PDZ domain-like"/>
    <property type="match status" value="2"/>
</dbReference>
<evidence type="ECO:0000256" key="8">
    <source>
        <dbReference type="ARBA" id="ARBA00022989"/>
    </source>
</evidence>
<keyword evidence="4 13" id="KW-0645">Protease</keyword>
<evidence type="ECO:0000256" key="7">
    <source>
        <dbReference type="ARBA" id="ARBA00022833"/>
    </source>
</evidence>
<evidence type="ECO:0000259" key="12">
    <source>
        <dbReference type="SMART" id="SM00228"/>
    </source>
</evidence>
<dbReference type="GO" id="GO:0016020">
    <property type="term" value="C:membrane"/>
    <property type="evidence" value="ECO:0007669"/>
    <property type="project" value="UniProtKB-SubCell"/>
</dbReference>
<dbReference type="InterPro" id="IPR008915">
    <property type="entry name" value="Peptidase_M50"/>
</dbReference>
<keyword evidence="11" id="KW-0479">Metal-binding</keyword>
<dbReference type="NCBIfam" id="TIGR00054">
    <property type="entry name" value="RIP metalloprotease RseP"/>
    <property type="match status" value="1"/>
</dbReference>
<evidence type="ECO:0000256" key="10">
    <source>
        <dbReference type="ARBA" id="ARBA00023136"/>
    </source>
</evidence>
<dbReference type="InterPro" id="IPR036034">
    <property type="entry name" value="PDZ_sf"/>
</dbReference>
<evidence type="ECO:0000256" key="9">
    <source>
        <dbReference type="ARBA" id="ARBA00023049"/>
    </source>
</evidence>
<organism evidence="13 14">
    <name type="scientific">Rhodobacter xanthinilyticus</name>
    <dbReference type="NCBI Taxonomy" id="1850250"/>
    <lineage>
        <taxon>Bacteria</taxon>
        <taxon>Pseudomonadati</taxon>
        <taxon>Pseudomonadota</taxon>
        <taxon>Alphaproteobacteria</taxon>
        <taxon>Rhodobacterales</taxon>
        <taxon>Rhodobacter group</taxon>
        <taxon>Rhodobacter</taxon>
    </lineage>
</organism>
<dbReference type="Gene3D" id="2.30.42.10">
    <property type="match status" value="2"/>
</dbReference>
<feature type="domain" description="PDZ" evidence="12">
    <location>
        <begin position="134"/>
        <end position="202"/>
    </location>
</feature>
<dbReference type="STRING" id="1850250.LPB142_08910"/>
<evidence type="ECO:0000256" key="5">
    <source>
        <dbReference type="ARBA" id="ARBA00022692"/>
    </source>
</evidence>
<keyword evidence="5 11" id="KW-0812">Transmembrane</keyword>
<feature type="domain" description="PDZ" evidence="12">
    <location>
        <begin position="203"/>
        <end position="273"/>
    </location>
</feature>
<accession>A0A1D9MC18</accession>
<dbReference type="InterPro" id="IPR041489">
    <property type="entry name" value="PDZ_6"/>
</dbReference>
<keyword evidence="8 11" id="KW-1133">Transmembrane helix</keyword>
<keyword evidence="7 11" id="KW-0862">Zinc</keyword>
<dbReference type="Pfam" id="PF02163">
    <property type="entry name" value="Peptidase_M50"/>
    <property type="match status" value="1"/>
</dbReference>
<dbReference type="InterPro" id="IPR004387">
    <property type="entry name" value="Pept_M50_Zn"/>
</dbReference>
<dbReference type="Pfam" id="PF17820">
    <property type="entry name" value="PDZ_6"/>
    <property type="match status" value="1"/>
</dbReference>
<dbReference type="RefSeq" id="WP_071166160.1">
    <property type="nucleotide sequence ID" value="NZ_CP017781.1"/>
</dbReference>
<feature type="transmembrane region" description="Helical" evidence="11">
    <location>
        <begin position="111"/>
        <end position="139"/>
    </location>
</feature>
<dbReference type="SMART" id="SM00228">
    <property type="entry name" value="PDZ"/>
    <property type="match status" value="2"/>
</dbReference>
<dbReference type="AlphaFoldDB" id="A0A1D9MC18"/>
<dbReference type="CDD" id="cd06163">
    <property type="entry name" value="S2P-M50_PDZ_RseP-like"/>
    <property type="match status" value="1"/>
</dbReference>
<keyword evidence="9 11" id="KW-0482">Metalloprotease</keyword>
<feature type="transmembrane region" description="Helical" evidence="11">
    <location>
        <begin position="388"/>
        <end position="411"/>
    </location>
</feature>
<dbReference type="PANTHER" id="PTHR42837:SF2">
    <property type="entry name" value="MEMBRANE METALLOPROTEASE ARASP2, CHLOROPLASTIC-RELATED"/>
    <property type="match status" value="1"/>
</dbReference>
<dbReference type="PANTHER" id="PTHR42837">
    <property type="entry name" value="REGULATOR OF SIGMA-E PROTEASE RSEP"/>
    <property type="match status" value="1"/>
</dbReference>
<keyword evidence="10 11" id="KW-0472">Membrane</keyword>
<gene>
    <name evidence="13" type="ORF">LPB142_08910</name>
</gene>
<comment type="cofactor">
    <cofactor evidence="1 11">
        <name>Zn(2+)</name>
        <dbReference type="ChEBI" id="CHEBI:29105"/>
    </cofactor>
</comment>
<dbReference type="GO" id="GO:0006508">
    <property type="term" value="P:proteolysis"/>
    <property type="evidence" value="ECO:0007669"/>
    <property type="project" value="UniProtKB-KW"/>
</dbReference>
<dbReference type="Proteomes" id="UP000176562">
    <property type="component" value="Chromosome"/>
</dbReference>
<evidence type="ECO:0000256" key="3">
    <source>
        <dbReference type="ARBA" id="ARBA00007931"/>
    </source>
</evidence>
<proteinExistence type="inferred from homology"/>
<feature type="transmembrane region" description="Helical" evidence="11">
    <location>
        <begin position="432"/>
        <end position="453"/>
    </location>
</feature>
<dbReference type="EMBL" id="CP017781">
    <property type="protein sequence ID" value="AOZ69415.1"/>
    <property type="molecule type" value="Genomic_DNA"/>
</dbReference>
<comment type="similarity">
    <text evidence="3 11">Belongs to the peptidase M50B family.</text>
</comment>
<feature type="transmembrane region" description="Helical" evidence="11">
    <location>
        <begin position="6"/>
        <end position="27"/>
    </location>
</feature>
<protein>
    <recommendedName>
        <fullName evidence="11">Zinc metalloprotease</fullName>
        <ecNumber evidence="11">3.4.24.-</ecNumber>
    </recommendedName>
</protein>
<evidence type="ECO:0000256" key="6">
    <source>
        <dbReference type="ARBA" id="ARBA00022801"/>
    </source>
</evidence>
<dbReference type="KEGG" id="rhp:LPB142_08910"/>